<keyword evidence="2" id="KW-1185">Reference proteome</keyword>
<sequence>MSEENSLDGEINAEHVTASTSHSQVVESQEATERADNNQGVSDNRKDRQENAKTLPYYKLFAFADSTDILLIALGTIAAVGNGMCVPLMTVLVGDLVNAFGENANMKQALHEVSKVSLNFLFLALGSGAAGFIQVTCWIITGERQAARIRNLYLKTILRQEIGFFDKETHTGEIIERMSGDTILIQDAMGEKVGKLIQLLATFIGGIVIAFFKGWLLTLVMLSSIPALVVAGAVMSTFIAKVASQGQTAYSLAATVSEQTIGAIKTVASFTGEKQAITKYNESLTKAYKSGVQEGLAAGLGFGTVTFIAFSSYALAVWFGGKMILNKGYKGGDVINVIFAIMTGSLSLGQASPSISAIAAGKAAAYKLFEAIVRKPQIDAYDTNEVVVDDIRGDIELKDVYFSYPSRPHEQVFNGFSLFIPSGMTTALVGQSGSGKSTVISLIERFYDPQAGEVLIDGYNLKGFQLKWIRQKIGLVSQEPVLFTSSIKDNIAYAKDGATIEEIKTAAELANAAKFIDKLPQGLDTMVGEHGTQLSGGQKQRVAIARAILKDPRILLLDEATSALDAESERVVQEALDKIMINRTTVIVAHRLSTVRNADMIAVIHQGKIVEKGIHSELTKDTDGAYSQLIRLQEVSMVSEENVATDQDKPEILVDSGRHSSQRFSLLRSLSRGSSGTGNSSRHSFTVPFGVPTEFSVPETTSADGSEKSQPPAEVSLRRLAYLNKPEIPVLLLGAIAGAVTGITLPVIGILLSGAIKSFFEPPDEIRKDTKFWALMYFLLALTCLLAHPLRSYFFAVAGSKLIKRIRSTCFEKVVYMEISWFDEPEHSSGAIGARLSTDSASVRSMVGDALGLLVQNLTTLIAGIVIAFEANWQLALVVFVLVPLVGVNGYFHVKFLKGFSADSKKMYEEASQVVNDAVGSIRTVASFCAEEKVMQLYQKKCEGPVKAGIKQGLIGGVAYGISSFLLYSVYAGSFYAGARFVEAGKTTFSEVFRVFYTLTMSATAISQSGSLAPDASKALSAIASVFAILDGKSKIDASDESGTTIENFKGEIEFRHVSFKYPTRPDVQIFKDLCLAIRSGKTVALVGESGSGKSTVISLLQRFYDPDSGQITVDGIEIQKLQLKWLRQQMGLVSQEPVLFNDTIRANIAYGKELGNATEAEILAAAELANAHKFISSLKQGYDTLVGERGIQLSGGQKQRVAIARAIVKAPRILLLDEATSALDAESERVVQDALDRVMVGRTTVVVAHRLSTIKGADLIAVVKNGAIAEKGKHETLVNIENGIYASLVALHTSASS</sequence>
<reference evidence="1 2" key="1">
    <citation type="journal article" date="2023" name="Science">
        <title>Complex scaffold remodeling in plant triterpene biosynthesis.</title>
        <authorList>
            <person name="De La Pena R."/>
            <person name="Hodgson H."/>
            <person name="Liu J.C."/>
            <person name="Stephenson M.J."/>
            <person name="Martin A.C."/>
            <person name="Owen C."/>
            <person name="Harkess A."/>
            <person name="Leebens-Mack J."/>
            <person name="Jimenez L.E."/>
            <person name="Osbourn A."/>
            <person name="Sattely E.S."/>
        </authorList>
    </citation>
    <scope>NUCLEOTIDE SEQUENCE [LARGE SCALE GENOMIC DNA]</scope>
    <source>
        <strain evidence="2">cv. JPN11</strain>
        <tissue evidence="1">Leaf</tissue>
    </source>
</reference>
<organism evidence="1 2">
    <name type="scientific">Melia azedarach</name>
    <name type="common">Chinaberry tree</name>
    <dbReference type="NCBI Taxonomy" id="155640"/>
    <lineage>
        <taxon>Eukaryota</taxon>
        <taxon>Viridiplantae</taxon>
        <taxon>Streptophyta</taxon>
        <taxon>Embryophyta</taxon>
        <taxon>Tracheophyta</taxon>
        <taxon>Spermatophyta</taxon>
        <taxon>Magnoliopsida</taxon>
        <taxon>eudicotyledons</taxon>
        <taxon>Gunneridae</taxon>
        <taxon>Pentapetalae</taxon>
        <taxon>rosids</taxon>
        <taxon>malvids</taxon>
        <taxon>Sapindales</taxon>
        <taxon>Meliaceae</taxon>
        <taxon>Melia</taxon>
    </lineage>
</organism>
<dbReference type="Proteomes" id="UP001164539">
    <property type="component" value="Chromosome 3"/>
</dbReference>
<accession>A0ACC1YEF2</accession>
<dbReference type="EMBL" id="CM051396">
    <property type="protein sequence ID" value="KAJ4721871.1"/>
    <property type="molecule type" value="Genomic_DNA"/>
</dbReference>
<protein>
    <submittedName>
        <fullName evidence="1">ABC transporter B family protein</fullName>
    </submittedName>
</protein>
<name>A0ACC1YEF2_MELAZ</name>
<evidence type="ECO:0000313" key="2">
    <source>
        <dbReference type="Proteomes" id="UP001164539"/>
    </source>
</evidence>
<evidence type="ECO:0000313" key="1">
    <source>
        <dbReference type="EMBL" id="KAJ4721871.1"/>
    </source>
</evidence>
<gene>
    <name evidence="1" type="ORF">OWV82_005470</name>
</gene>
<comment type="caution">
    <text evidence="1">The sequence shown here is derived from an EMBL/GenBank/DDBJ whole genome shotgun (WGS) entry which is preliminary data.</text>
</comment>
<proteinExistence type="predicted"/>